<keyword evidence="4" id="KW-1185">Reference proteome</keyword>
<dbReference type="RefSeq" id="WP_050651114.1">
    <property type="nucleotide sequence ID" value="NZ_LK933979.1"/>
</dbReference>
<accession>A0AA86XRR7</accession>
<dbReference type="GO" id="GO:0033265">
    <property type="term" value="F:choline binding"/>
    <property type="evidence" value="ECO:0007669"/>
    <property type="project" value="InterPro"/>
</dbReference>
<reference evidence="3 4" key="1">
    <citation type="submission" date="2014-06" db="EMBL/GenBank/DDBJ databases">
        <authorList>
            <person name="Le Roux F."/>
        </authorList>
    </citation>
    <scope>NUCLEOTIDE SEQUENCE [LARGE SCALE GENOMIC DNA]</scope>
    <source>
        <strain evidence="3 4">J2-31</strain>
    </source>
</reference>
<gene>
    <name evidence="3" type="ORF">VCR31J2_1310552</name>
</gene>
<dbReference type="Pfam" id="PF04069">
    <property type="entry name" value="OpuAC"/>
    <property type="match status" value="1"/>
</dbReference>
<protein>
    <submittedName>
        <fullName evidence="3">Substrate binding protein</fullName>
    </submittedName>
</protein>
<keyword evidence="1" id="KW-0732">Signal</keyword>
<feature type="chain" id="PRO_5041646949" evidence="1">
    <location>
        <begin position="39"/>
        <end position="333"/>
    </location>
</feature>
<dbReference type="SUPFAM" id="SSF53850">
    <property type="entry name" value="Periplasmic binding protein-like II"/>
    <property type="match status" value="1"/>
</dbReference>
<dbReference type="InterPro" id="IPR017783">
    <property type="entry name" value="ABC_choline_sub-bd"/>
</dbReference>
<proteinExistence type="predicted"/>
<feature type="domain" description="ABC-type glycine betaine transport system substrate-binding" evidence="2">
    <location>
        <begin position="47"/>
        <end position="299"/>
    </location>
</feature>
<evidence type="ECO:0000313" key="4">
    <source>
        <dbReference type="Proteomes" id="UP000041625"/>
    </source>
</evidence>
<dbReference type="EMBL" id="CCKJ01000037">
    <property type="protein sequence ID" value="CDT78150.1"/>
    <property type="molecule type" value="Genomic_DNA"/>
</dbReference>
<dbReference type="InterPro" id="IPR007210">
    <property type="entry name" value="ABC_Gly_betaine_transp_sub-bd"/>
</dbReference>
<dbReference type="NCBIfam" id="TIGR03414">
    <property type="entry name" value="ABC_choline_bnd"/>
    <property type="match status" value="1"/>
</dbReference>
<name>A0AA86XRR7_9VIBR</name>
<sequence>MTTQHKQTATKKPLASNALKTKALATLAISSFAFGASASIEPQQCENVRFADVGWTDITATTAVTSELLKGLGYKTKTDLLSVPVTYSSMANGDIDVFLGNWMPTMEGDIAKYREEGTVETVRANLEGAKYTLAVPKYVYDSGVKSFTDLAKHADKFKDRIYGIEPGNDGNRLIQSMIDSDAFGLKDFSLVESSEAGMVSQVSRAARRSQWIVYLGWAPHPMNSNVEMEYLSGGDDFFGPNYGGANVYTNVRSNYLSECANVGQLLQNLEFTLEMENQLMEEILNQKVKPEKAAQQWLNNNPQQVEAWLDNVKTHKGESATQAVTEYLKQVKA</sequence>
<evidence type="ECO:0000313" key="3">
    <source>
        <dbReference type="EMBL" id="CDT78150.1"/>
    </source>
</evidence>
<feature type="signal peptide" evidence="1">
    <location>
        <begin position="1"/>
        <end position="38"/>
    </location>
</feature>
<evidence type="ECO:0000256" key="1">
    <source>
        <dbReference type="SAM" id="SignalP"/>
    </source>
</evidence>
<dbReference type="GO" id="GO:0043190">
    <property type="term" value="C:ATP-binding cassette (ABC) transporter complex"/>
    <property type="evidence" value="ECO:0007669"/>
    <property type="project" value="InterPro"/>
</dbReference>
<dbReference type="Gene3D" id="3.40.190.10">
    <property type="entry name" value="Periplasmic binding protein-like II"/>
    <property type="match status" value="1"/>
</dbReference>
<dbReference type="GO" id="GO:0042597">
    <property type="term" value="C:periplasmic space"/>
    <property type="evidence" value="ECO:0007669"/>
    <property type="project" value="InterPro"/>
</dbReference>
<evidence type="ECO:0000259" key="2">
    <source>
        <dbReference type="Pfam" id="PF04069"/>
    </source>
</evidence>
<dbReference type="Gene3D" id="3.40.190.100">
    <property type="entry name" value="Glycine betaine-binding periplasmic protein, domain 2"/>
    <property type="match status" value="1"/>
</dbReference>
<organism evidence="3 4">
    <name type="scientific">Vibrio coralliirubri</name>
    <dbReference type="NCBI Taxonomy" id="1516159"/>
    <lineage>
        <taxon>Bacteria</taxon>
        <taxon>Pseudomonadati</taxon>
        <taxon>Pseudomonadota</taxon>
        <taxon>Gammaproteobacteria</taxon>
        <taxon>Vibrionales</taxon>
        <taxon>Vibrionaceae</taxon>
        <taxon>Vibrio</taxon>
    </lineage>
</organism>
<dbReference type="GO" id="GO:0015871">
    <property type="term" value="P:choline transport"/>
    <property type="evidence" value="ECO:0007669"/>
    <property type="project" value="InterPro"/>
</dbReference>
<comment type="caution">
    <text evidence="3">The sequence shown here is derived from an EMBL/GenBank/DDBJ whole genome shotgun (WGS) entry which is preliminary data.</text>
</comment>
<dbReference type="GO" id="GO:0022857">
    <property type="term" value="F:transmembrane transporter activity"/>
    <property type="evidence" value="ECO:0007669"/>
    <property type="project" value="InterPro"/>
</dbReference>
<dbReference type="CDD" id="cd13640">
    <property type="entry name" value="PBP2_ChoX"/>
    <property type="match status" value="1"/>
</dbReference>
<dbReference type="AlphaFoldDB" id="A0AA86XRR7"/>
<dbReference type="Proteomes" id="UP000041625">
    <property type="component" value="Unassembled WGS sequence"/>
</dbReference>